<evidence type="ECO:0000256" key="1">
    <source>
        <dbReference type="ARBA" id="ARBA00012418"/>
    </source>
</evidence>
<dbReference type="GeneID" id="30523508"/>
<accession>A0A1M7XTV4</accession>
<evidence type="ECO:0000313" key="8">
    <source>
        <dbReference type="EMBL" id="SHO33121.1"/>
    </source>
</evidence>
<dbReference type="InterPro" id="IPR045867">
    <property type="entry name" value="DNA-dir_RpoC_beta_prime"/>
</dbReference>
<evidence type="ECO:0000259" key="7">
    <source>
        <dbReference type="Pfam" id="PF04998"/>
    </source>
</evidence>
<dbReference type="InterPro" id="IPR007081">
    <property type="entry name" value="RNA_pol_Rpb1_5"/>
</dbReference>
<sequence length="697" mass="78290">MATPRKLTFEEIEDIVSVIGSDAEVSVRSPVQDITDTVNEAIRKKLRDDLSKINITPLGIPDLKEATRHYFIRSKAVPGTPVGYQVSESIGGPTTQMSLNAFHTAGSGSDSSQGIERIQQLIDLTKKPKVIVTQTHFREHLDYERAYSKIRREILDVSVGSLVEDYDIENIEFITQDRPWWYDLYEEIYSEIPEIDYILRLNLNVKNMVAFGVTMEEVAEAIERGNATTIKAVFSPLNIGIVDVYPIRETLIDRLQGEGQGSLYMENAANIFLNSIVVDKLDDLHIKGIPGAKKAFPQSTPVLNILEEEFPYPEEKNVWVLRLSRRRMFTSGVTKDKLVNLISLIPSLQVVEVEDEQPDYIIVYSEEGKPWDVIKKTLADKNTASRIINASQYYFIEIQGGKYVDILSLDDVRPELTVSNNIHDIYEVLGVEAARKFYIREFYNLFVLQDLYVFAGHLELMADFVTNMGILSAINTTGIGRQEIGSLAKATYRKPMDILYRAGSAGEVNDISSVSASVLLGQRPRIGTGYVNLLPDKKREEELLATLRRPEAQIASTDFSNSIDQLSDLVTGDKVFTVSDADLDLMFAGPNAPPLTTSYLGTAITRIGPTPEVEPLEQIRPLKVVSEQLLEVAPALEQQIEKEERREAEEIVPVSVPPRFRLPSLGGGFSFTRTVQPIREREVTLRSTEELLSELER</sequence>
<dbReference type="Gene3D" id="1.10.150.390">
    <property type="match status" value="1"/>
</dbReference>
<dbReference type="PANTHER" id="PTHR19376:SF32">
    <property type="entry name" value="DNA-DIRECTED RNA POLYMERASE III SUBUNIT RPC1"/>
    <property type="match status" value="1"/>
</dbReference>
<dbReference type="GO" id="GO:0003899">
    <property type="term" value="F:DNA-directed RNA polymerase activity"/>
    <property type="evidence" value="ECO:0007669"/>
    <property type="project" value="UniProtKB-EC"/>
</dbReference>
<evidence type="ECO:0000256" key="2">
    <source>
        <dbReference type="ARBA" id="ARBA00022478"/>
    </source>
</evidence>
<comment type="catalytic activity">
    <reaction evidence="6">
        <text>RNA(n) + a ribonucleoside 5'-triphosphate = RNA(n+1) + diphosphate</text>
        <dbReference type="Rhea" id="RHEA:21248"/>
        <dbReference type="Rhea" id="RHEA-COMP:14527"/>
        <dbReference type="Rhea" id="RHEA-COMP:17342"/>
        <dbReference type="ChEBI" id="CHEBI:33019"/>
        <dbReference type="ChEBI" id="CHEBI:61557"/>
        <dbReference type="ChEBI" id="CHEBI:140395"/>
        <dbReference type="EC" id="2.7.7.6"/>
    </reaction>
</comment>
<keyword evidence="2 8" id="KW-0240">DNA-directed RNA polymerase</keyword>
<evidence type="ECO:0000256" key="4">
    <source>
        <dbReference type="ARBA" id="ARBA00022695"/>
    </source>
</evidence>
<dbReference type="OrthoDB" id="8996at10239"/>
<dbReference type="RefSeq" id="YP_009328993.1">
    <property type="nucleotide sequence ID" value="NC_032108.1"/>
</dbReference>
<proteinExistence type="predicted"/>
<dbReference type="GO" id="GO:0006351">
    <property type="term" value="P:DNA-templated transcription"/>
    <property type="evidence" value="ECO:0007669"/>
    <property type="project" value="InterPro"/>
</dbReference>
<keyword evidence="5" id="KW-0804">Transcription</keyword>
<gene>
    <name evidence="8" type="ORF">BQ3484_53</name>
</gene>
<evidence type="ECO:0000256" key="5">
    <source>
        <dbReference type="ARBA" id="ARBA00023163"/>
    </source>
</evidence>
<keyword evidence="4" id="KW-0548">Nucleotidyltransferase</keyword>
<evidence type="ECO:0000256" key="3">
    <source>
        <dbReference type="ARBA" id="ARBA00022679"/>
    </source>
</evidence>
<dbReference type="EMBL" id="LT671577">
    <property type="protein sequence ID" value="SHO33121.1"/>
    <property type="molecule type" value="Genomic_DNA"/>
</dbReference>
<dbReference type="GO" id="GO:0003677">
    <property type="term" value="F:DNA binding"/>
    <property type="evidence" value="ECO:0007669"/>
    <property type="project" value="InterPro"/>
</dbReference>
<evidence type="ECO:0000256" key="6">
    <source>
        <dbReference type="ARBA" id="ARBA00048552"/>
    </source>
</evidence>
<dbReference type="EC" id="2.7.7.6" evidence="1"/>
<evidence type="ECO:0000313" key="9">
    <source>
        <dbReference type="Proteomes" id="UP000201465"/>
    </source>
</evidence>
<dbReference type="GO" id="GO:0000428">
    <property type="term" value="C:DNA-directed RNA polymerase complex"/>
    <property type="evidence" value="ECO:0007669"/>
    <property type="project" value="UniProtKB-KW"/>
</dbReference>
<dbReference type="Proteomes" id="UP000201465">
    <property type="component" value="Segment"/>
</dbReference>
<dbReference type="KEGG" id="vg:30523508"/>
<feature type="domain" description="RNA polymerase Rpb1" evidence="7">
    <location>
        <begin position="75"/>
        <end position="484"/>
    </location>
</feature>
<keyword evidence="3" id="KW-0808">Transferase</keyword>
<dbReference type="PANTHER" id="PTHR19376">
    <property type="entry name" value="DNA-DIRECTED RNA POLYMERASE"/>
    <property type="match status" value="1"/>
</dbReference>
<dbReference type="Pfam" id="PF04998">
    <property type="entry name" value="RNA_pol_Rpb1_5"/>
    <property type="match status" value="1"/>
</dbReference>
<reference evidence="8 9" key="1">
    <citation type="submission" date="2016-11" db="EMBL/GenBank/DDBJ databases">
        <authorList>
            <consortium name="Urmite Genomes"/>
        </authorList>
    </citation>
    <scope>NUCLEOTIDE SEQUENCE [LARGE SCALE GENOMIC DNA]</scope>
    <source>
        <strain evidence="8 9">A11</strain>
    </source>
</reference>
<organism evidence="8 9">
    <name type="scientific">Cedratvirus A11</name>
    <dbReference type="NCBI Taxonomy" id="1903266"/>
    <lineage>
        <taxon>Viruses</taxon>
        <taxon>Pithoviruses</taxon>
        <taxon>Orthocedratvirinae</taxon>
        <taxon>Alphacedratvirus</taxon>
        <taxon>Alphacedratvirus aljazairmassiliense</taxon>
    </lineage>
</organism>
<dbReference type="SUPFAM" id="SSF64484">
    <property type="entry name" value="beta and beta-prime subunits of DNA dependent RNA-polymerase"/>
    <property type="match status" value="1"/>
</dbReference>
<keyword evidence="9" id="KW-1185">Reference proteome</keyword>
<name>A0A1M7XTV4_9VIRU</name>
<protein>
    <recommendedName>
        <fullName evidence="1">DNA-directed RNA polymerase</fullName>
        <ecNumber evidence="1">2.7.7.6</ecNumber>
    </recommendedName>
</protein>